<dbReference type="EMBL" id="CP058627">
    <property type="protein sequence ID" value="QLG86853.1"/>
    <property type="molecule type" value="Genomic_DNA"/>
</dbReference>
<dbReference type="AlphaFoldDB" id="A0A7H9BDR7"/>
<evidence type="ECO:0000256" key="1">
    <source>
        <dbReference type="SAM" id="MobiDB-lite"/>
    </source>
</evidence>
<sequence length="202" mass="21486">MKYWLVASLIFPAVAMANEPAHTTETKPIKAAPAPEAHAEAKPTAPVMKNAPPTQVDNLKPHKEGAKPKAEVAAVEAKPTEPPVVQYVPPKYGTSRPVVISKAPRAQAAIHGRTTTSKVVRTENMAVTPGLVRTMPASSLPAGKVLPPAKGLSGNTVAANTAESKPRLTWGETTIVKPAAAPAPEIYIVRDPELRWQQYSYP</sequence>
<accession>A0A7H9BDR7</accession>
<dbReference type="KEGG" id="chiz:HQ393_00560"/>
<feature type="signal peptide" evidence="2">
    <location>
        <begin position="1"/>
        <end position="17"/>
    </location>
</feature>
<keyword evidence="4" id="KW-1185">Reference proteome</keyword>
<feature type="compositionally biased region" description="Low complexity" evidence="1">
    <location>
        <begin position="29"/>
        <end position="46"/>
    </location>
</feature>
<organism evidence="3 4">
    <name type="scientific">Chitinibacter bivalviorum</name>
    <dbReference type="NCBI Taxonomy" id="2739434"/>
    <lineage>
        <taxon>Bacteria</taxon>
        <taxon>Pseudomonadati</taxon>
        <taxon>Pseudomonadota</taxon>
        <taxon>Betaproteobacteria</taxon>
        <taxon>Neisseriales</taxon>
        <taxon>Chitinibacteraceae</taxon>
        <taxon>Chitinibacter</taxon>
    </lineage>
</organism>
<evidence type="ECO:0000256" key="2">
    <source>
        <dbReference type="SAM" id="SignalP"/>
    </source>
</evidence>
<protein>
    <submittedName>
        <fullName evidence="3">Uncharacterized protein</fullName>
    </submittedName>
</protein>
<feature type="region of interest" description="Disordered" evidence="1">
    <location>
        <begin position="24"/>
        <end position="78"/>
    </location>
</feature>
<name>A0A7H9BDR7_9NEIS</name>
<reference evidence="3 4" key="1">
    <citation type="submission" date="2020-07" db="EMBL/GenBank/DDBJ databases">
        <title>Complete genome sequence of Chitinibacter sp. 2T18.</title>
        <authorList>
            <person name="Bae J.-W."/>
            <person name="Choi J.-W."/>
        </authorList>
    </citation>
    <scope>NUCLEOTIDE SEQUENCE [LARGE SCALE GENOMIC DNA]</scope>
    <source>
        <strain evidence="3 4">2T18</strain>
    </source>
</reference>
<dbReference type="Proteomes" id="UP000509597">
    <property type="component" value="Chromosome"/>
</dbReference>
<feature type="chain" id="PRO_5028975005" evidence="2">
    <location>
        <begin position="18"/>
        <end position="202"/>
    </location>
</feature>
<evidence type="ECO:0000313" key="3">
    <source>
        <dbReference type="EMBL" id="QLG86853.1"/>
    </source>
</evidence>
<evidence type="ECO:0000313" key="4">
    <source>
        <dbReference type="Proteomes" id="UP000509597"/>
    </source>
</evidence>
<proteinExistence type="predicted"/>
<feature type="compositionally biased region" description="Basic and acidic residues" evidence="1">
    <location>
        <begin position="59"/>
        <end position="70"/>
    </location>
</feature>
<keyword evidence="2" id="KW-0732">Signal</keyword>
<dbReference type="RefSeq" id="WP_179356939.1">
    <property type="nucleotide sequence ID" value="NZ_CP058627.1"/>
</dbReference>
<gene>
    <name evidence="3" type="ORF">HQ393_00560</name>
</gene>